<reference evidence="7 8" key="1">
    <citation type="submission" date="2020-01" db="EMBL/GenBank/DDBJ databases">
        <title>Leptobacterium flavescens.</title>
        <authorList>
            <person name="Wang G."/>
        </authorList>
    </citation>
    <scope>NUCLEOTIDE SEQUENCE [LARGE SCALE GENOMIC DNA]</scope>
    <source>
        <strain evidence="7 8">KCTC 22160</strain>
    </source>
</reference>
<keyword evidence="3 6" id="KW-1133">Transmembrane helix</keyword>
<dbReference type="Gene3D" id="1.10.287.470">
    <property type="entry name" value="Helix hairpin bin"/>
    <property type="match status" value="1"/>
</dbReference>
<evidence type="ECO:0000256" key="2">
    <source>
        <dbReference type="ARBA" id="ARBA00022692"/>
    </source>
</evidence>
<evidence type="ECO:0000313" key="8">
    <source>
        <dbReference type="Proteomes" id="UP000468581"/>
    </source>
</evidence>
<evidence type="ECO:0000256" key="1">
    <source>
        <dbReference type="ARBA" id="ARBA00004167"/>
    </source>
</evidence>
<dbReference type="Gene3D" id="2.40.30.170">
    <property type="match status" value="1"/>
</dbReference>
<evidence type="ECO:0000256" key="6">
    <source>
        <dbReference type="SAM" id="Phobius"/>
    </source>
</evidence>
<accession>A0A6P0UNJ9</accession>
<dbReference type="AlphaFoldDB" id="A0A6P0UNJ9"/>
<dbReference type="GO" id="GO:0016020">
    <property type="term" value="C:membrane"/>
    <property type="evidence" value="ECO:0007669"/>
    <property type="project" value="UniProtKB-SubCell"/>
</dbReference>
<proteinExistence type="predicted"/>
<feature type="coiled-coil region" evidence="5">
    <location>
        <begin position="273"/>
        <end position="300"/>
    </location>
</feature>
<keyword evidence="5" id="KW-0175">Coiled coil</keyword>
<evidence type="ECO:0000256" key="3">
    <source>
        <dbReference type="ARBA" id="ARBA00022989"/>
    </source>
</evidence>
<organism evidence="7 8">
    <name type="scientific">Leptobacterium flavescens</name>
    <dbReference type="NCBI Taxonomy" id="472055"/>
    <lineage>
        <taxon>Bacteria</taxon>
        <taxon>Pseudomonadati</taxon>
        <taxon>Bacteroidota</taxon>
        <taxon>Flavobacteriia</taxon>
        <taxon>Flavobacteriales</taxon>
        <taxon>Flavobacteriaceae</taxon>
        <taxon>Leptobacterium</taxon>
    </lineage>
</organism>
<gene>
    <name evidence="7" type="ORF">GWK08_03905</name>
</gene>
<sequence length="445" mass="51470">MAEEVKKKRKIDELDERSSQVKEILGQAPNWVIRWGITVVFIIIALVFVGAALISYNDILPSRIVITTENPPVYLDAKSSGRMTNVFVEANQLVKENEILAEIENTANFDDIYYLKKKLALKEKVDFFVPDIFDLDSLRSEFPTFLGLGPVQLAYNNFLTEYQNYIQYNLQQPNKRESQAITRQIREQQDQLEKQQNQLENFREQLNLSKNDLDRQEKLFNKGVVSKAEYEDAQRSFLADESQYESLKTTISNTRISIAGNRSALTRSEIQGEESTNNNRQELEKAYQNLSNGILDWERAYILKSPIDGKITIFDVWNKNQNIRTGEILFTIVPNNYEKLVGKLSVPIQNSGKLKLDQRVIIKLDNYPHQEWGSLEGTVVNISDVPKQGEEQAQYTIYVDINSLVTSYEKEIEFRQEMQGAAEIVLEELTVLQRIFYQLRSVLNR</sequence>
<dbReference type="PRINTS" id="PR01490">
    <property type="entry name" value="RTXTOXIND"/>
</dbReference>
<name>A0A6P0UNJ9_9FLAO</name>
<evidence type="ECO:0000313" key="7">
    <source>
        <dbReference type="EMBL" id="NER12573.1"/>
    </source>
</evidence>
<comment type="caution">
    <text evidence="7">The sequence shown here is derived from an EMBL/GenBank/DDBJ whole genome shotgun (WGS) entry which is preliminary data.</text>
</comment>
<feature type="transmembrane region" description="Helical" evidence="6">
    <location>
        <begin position="32"/>
        <end position="56"/>
    </location>
</feature>
<dbReference type="RefSeq" id="WP_163605588.1">
    <property type="nucleotide sequence ID" value="NZ_JAABOO010000001.1"/>
</dbReference>
<dbReference type="PANTHER" id="PTHR30386:SF26">
    <property type="entry name" value="TRANSPORT PROTEIN COMB"/>
    <property type="match status" value="1"/>
</dbReference>
<protein>
    <submittedName>
        <fullName evidence="7">HlyD family efflux transporter periplasmic adaptor subunit</fullName>
    </submittedName>
</protein>
<dbReference type="InterPro" id="IPR050739">
    <property type="entry name" value="MFP"/>
</dbReference>
<dbReference type="PANTHER" id="PTHR30386">
    <property type="entry name" value="MEMBRANE FUSION SUBUNIT OF EMRAB-TOLC MULTIDRUG EFFLUX PUMP"/>
    <property type="match status" value="1"/>
</dbReference>
<keyword evidence="4 6" id="KW-0472">Membrane</keyword>
<feature type="coiled-coil region" evidence="5">
    <location>
        <begin position="178"/>
        <end position="219"/>
    </location>
</feature>
<comment type="subcellular location">
    <subcellularLocation>
        <location evidence="1">Membrane</location>
        <topology evidence="1">Single-pass membrane protein</topology>
    </subcellularLocation>
</comment>
<keyword evidence="8" id="KW-1185">Reference proteome</keyword>
<dbReference type="EMBL" id="JAABOO010000001">
    <property type="protein sequence ID" value="NER12573.1"/>
    <property type="molecule type" value="Genomic_DNA"/>
</dbReference>
<evidence type="ECO:0000256" key="5">
    <source>
        <dbReference type="SAM" id="Coils"/>
    </source>
</evidence>
<dbReference type="SUPFAM" id="SSF111369">
    <property type="entry name" value="HlyD-like secretion proteins"/>
    <property type="match status" value="1"/>
</dbReference>
<evidence type="ECO:0000256" key="4">
    <source>
        <dbReference type="ARBA" id="ARBA00023136"/>
    </source>
</evidence>
<dbReference type="Proteomes" id="UP000468581">
    <property type="component" value="Unassembled WGS sequence"/>
</dbReference>
<keyword evidence="2 6" id="KW-0812">Transmembrane</keyword>